<dbReference type="STRING" id="44577.ATY38_07490"/>
<keyword evidence="5" id="KW-0808">Transferase</keyword>
<dbReference type="InterPro" id="IPR000014">
    <property type="entry name" value="PAS"/>
</dbReference>
<dbReference type="PROSITE" id="PS50113">
    <property type="entry name" value="PAC"/>
    <property type="match status" value="1"/>
</dbReference>
<dbReference type="Gene3D" id="3.30.450.350">
    <property type="entry name" value="CHASE domain"/>
    <property type="match status" value="1"/>
</dbReference>
<dbReference type="InterPro" id="IPR003661">
    <property type="entry name" value="HisK_dim/P_dom"/>
</dbReference>
<keyword evidence="8 10" id="KW-1133">Transmembrane helix</keyword>
<dbReference type="PANTHER" id="PTHR43047">
    <property type="entry name" value="TWO-COMPONENT HISTIDINE PROTEIN KINASE"/>
    <property type="match status" value="1"/>
</dbReference>
<proteinExistence type="predicted"/>
<dbReference type="PRINTS" id="PR00344">
    <property type="entry name" value="BCTRLSENSOR"/>
</dbReference>
<comment type="subcellular location">
    <subcellularLocation>
        <location evidence="2">Cell inner membrane</location>
        <topology evidence="2">Multi-pass membrane protein</topology>
    </subcellularLocation>
</comment>
<evidence type="ECO:0000256" key="10">
    <source>
        <dbReference type="SAM" id="Phobius"/>
    </source>
</evidence>
<dbReference type="GO" id="GO:0009927">
    <property type="term" value="F:histidine phosphotransfer kinase activity"/>
    <property type="evidence" value="ECO:0007669"/>
    <property type="project" value="TreeGrafter"/>
</dbReference>
<dbReference type="InterPro" id="IPR003594">
    <property type="entry name" value="HATPase_dom"/>
</dbReference>
<dbReference type="InterPro" id="IPR042240">
    <property type="entry name" value="CHASE_sf"/>
</dbReference>
<accession>A0A1H9GVS7</accession>
<dbReference type="AlphaFoldDB" id="A0A1H9GVS7"/>
<dbReference type="Pfam" id="PF00512">
    <property type="entry name" value="HisKA"/>
    <property type="match status" value="1"/>
</dbReference>
<dbReference type="GO" id="GO:0000155">
    <property type="term" value="F:phosphorelay sensor kinase activity"/>
    <property type="evidence" value="ECO:0007669"/>
    <property type="project" value="InterPro"/>
</dbReference>
<dbReference type="Gene3D" id="3.30.450.20">
    <property type="entry name" value="PAS domain"/>
    <property type="match status" value="1"/>
</dbReference>
<dbReference type="RefSeq" id="WP_074722534.1">
    <property type="nucleotide sequence ID" value="NZ_FOFX01000078.1"/>
</dbReference>
<dbReference type="InterPro" id="IPR036097">
    <property type="entry name" value="HisK_dim/P_sf"/>
</dbReference>
<reference evidence="14 15" key="1">
    <citation type="submission" date="2016-10" db="EMBL/GenBank/DDBJ databases">
        <authorList>
            <person name="de Groot N.N."/>
        </authorList>
    </citation>
    <scope>NUCLEOTIDE SEQUENCE [LARGE SCALE GENOMIC DNA]</scope>
    <source>
        <strain evidence="14 15">Nm9</strain>
    </source>
</reference>
<protein>
    <recommendedName>
        <fullName evidence="3">histidine kinase</fullName>
        <ecNumber evidence="3">2.7.13.3</ecNumber>
    </recommendedName>
</protein>
<organism evidence="14 15">
    <name type="scientific">Nitrosomonas ureae</name>
    <dbReference type="NCBI Taxonomy" id="44577"/>
    <lineage>
        <taxon>Bacteria</taxon>
        <taxon>Pseudomonadati</taxon>
        <taxon>Pseudomonadota</taxon>
        <taxon>Betaproteobacteria</taxon>
        <taxon>Nitrosomonadales</taxon>
        <taxon>Nitrosomonadaceae</taxon>
        <taxon>Nitrosomonas</taxon>
    </lineage>
</organism>
<evidence type="ECO:0000256" key="2">
    <source>
        <dbReference type="ARBA" id="ARBA00004429"/>
    </source>
</evidence>
<evidence type="ECO:0000259" key="13">
    <source>
        <dbReference type="PROSITE" id="PS50839"/>
    </source>
</evidence>
<dbReference type="CDD" id="cd00130">
    <property type="entry name" value="PAS"/>
    <property type="match status" value="1"/>
</dbReference>
<dbReference type="SUPFAM" id="SSF47384">
    <property type="entry name" value="Homodimeric domain of signal transducing histidine kinase"/>
    <property type="match status" value="1"/>
</dbReference>
<evidence type="ECO:0000313" key="15">
    <source>
        <dbReference type="Proteomes" id="UP000181998"/>
    </source>
</evidence>
<evidence type="ECO:0000313" key="14">
    <source>
        <dbReference type="EMBL" id="SEQ54181.1"/>
    </source>
</evidence>
<dbReference type="Proteomes" id="UP000181998">
    <property type="component" value="Unassembled WGS sequence"/>
</dbReference>
<evidence type="ECO:0000256" key="3">
    <source>
        <dbReference type="ARBA" id="ARBA00012438"/>
    </source>
</evidence>
<dbReference type="Pfam" id="PF02518">
    <property type="entry name" value="HATPase_c"/>
    <property type="match status" value="1"/>
</dbReference>
<evidence type="ECO:0000256" key="9">
    <source>
        <dbReference type="ARBA" id="ARBA00023136"/>
    </source>
</evidence>
<dbReference type="SUPFAM" id="SSF55874">
    <property type="entry name" value="ATPase domain of HSP90 chaperone/DNA topoisomerase II/histidine kinase"/>
    <property type="match status" value="1"/>
</dbReference>
<dbReference type="SMART" id="SM01079">
    <property type="entry name" value="CHASE"/>
    <property type="match status" value="1"/>
</dbReference>
<evidence type="ECO:0000256" key="5">
    <source>
        <dbReference type="ARBA" id="ARBA00022679"/>
    </source>
</evidence>
<dbReference type="SMART" id="SM00388">
    <property type="entry name" value="HisKA"/>
    <property type="match status" value="1"/>
</dbReference>
<dbReference type="FunFam" id="3.30.565.10:FF:000006">
    <property type="entry name" value="Sensor histidine kinase WalK"/>
    <property type="match status" value="1"/>
</dbReference>
<dbReference type="GO" id="GO:0005886">
    <property type="term" value="C:plasma membrane"/>
    <property type="evidence" value="ECO:0007669"/>
    <property type="project" value="UniProtKB-SubCell"/>
</dbReference>
<dbReference type="SMART" id="SM00387">
    <property type="entry name" value="HATPase_c"/>
    <property type="match status" value="1"/>
</dbReference>
<dbReference type="PROSITE" id="PS50109">
    <property type="entry name" value="HIS_KIN"/>
    <property type="match status" value="1"/>
</dbReference>
<dbReference type="CDD" id="cd00082">
    <property type="entry name" value="HisKA"/>
    <property type="match status" value="1"/>
</dbReference>
<dbReference type="InterPro" id="IPR036890">
    <property type="entry name" value="HATPase_C_sf"/>
</dbReference>
<feature type="domain" description="PAC" evidence="12">
    <location>
        <begin position="374"/>
        <end position="425"/>
    </location>
</feature>
<dbReference type="SMART" id="SM00091">
    <property type="entry name" value="PAS"/>
    <property type="match status" value="1"/>
</dbReference>
<dbReference type="InterPro" id="IPR006189">
    <property type="entry name" value="CHASE_dom"/>
</dbReference>
<name>A0A1H9GVS7_9PROT</name>
<comment type="catalytic activity">
    <reaction evidence="1">
        <text>ATP + protein L-histidine = ADP + protein N-phospho-L-histidine.</text>
        <dbReference type="EC" id="2.7.13.3"/>
    </reaction>
</comment>
<evidence type="ECO:0000256" key="1">
    <source>
        <dbReference type="ARBA" id="ARBA00000085"/>
    </source>
</evidence>
<dbReference type="NCBIfam" id="TIGR00229">
    <property type="entry name" value="sensory_box"/>
    <property type="match status" value="1"/>
</dbReference>
<feature type="transmembrane region" description="Helical" evidence="10">
    <location>
        <begin position="17"/>
        <end position="36"/>
    </location>
</feature>
<dbReference type="SMART" id="SM00086">
    <property type="entry name" value="PAC"/>
    <property type="match status" value="1"/>
</dbReference>
<dbReference type="PANTHER" id="PTHR43047:SF63">
    <property type="entry name" value="HISTIDINE KINASE"/>
    <property type="match status" value="1"/>
</dbReference>
<dbReference type="InterPro" id="IPR005467">
    <property type="entry name" value="His_kinase_dom"/>
</dbReference>
<evidence type="ECO:0000256" key="6">
    <source>
        <dbReference type="ARBA" id="ARBA00022692"/>
    </source>
</evidence>
<sequence length="686" mass="76533">MSNSVARLQTFLHKRQLFFFPAVLVGICLLVMGFYADHLHSRNLEREIRDAAFVHLSLLRANLEGKIISNAQLVQGLAASISVEPDLSMEKFTQLAQYLFKGRSQLRNIGAAPDLVIRYMYPVEGNEAAIGLNFREHPQQLESVLRARDSGNLIIAGPVDLVQGGLGFIARIPVFLDNAESGKKAFWGMISAVIDVNKLYQASGLLDFVKEFDISIRGKDALGKAGEVFFGTDQLFEQNPMLLDISLPYGSWQIAAIPKGGWSIIGNESIVFRLGLVFTGLLILLPVVLVAKFQQKERDSEARLEALFVMSPIGIALNDYETGKFIDVNEALLVPTGYTREELLSLTYWDITPKDYAIREAQQLESMQMTGSFASYKKEYIRKDGSHYPVQLNAVVICDVSGRKLIWSMVEDITERTQAEQALITARYEAERANKAKSEFLSSMSHELRTPMNAILGFSQLLELEGLDDRHLTYVKGIKSAGIHLLALIDEVLDLAKIESGRIDLQLEWIDIYTVVEECLNLVKIQADGQDIKLTHSEMADKVIYTDRIRFKQIILNLIHNAIKYNRKGGWVHIELKNSDNSGYLKIIVTDSGMGIAANRLTELFQPFNRLDAAGSAIEGTGIGLSLTRRVIEMMGGCIGVESEWGVGSTFWFELPTRGINEGDTIINTEQPAYSTNNDVNKNLII</sequence>
<feature type="domain" description="CHASE" evidence="13">
    <location>
        <begin position="113"/>
        <end position="255"/>
    </location>
</feature>
<dbReference type="InterPro" id="IPR035965">
    <property type="entry name" value="PAS-like_dom_sf"/>
</dbReference>
<dbReference type="Gene3D" id="3.30.565.10">
    <property type="entry name" value="Histidine kinase-like ATPase, C-terminal domain"/>
    <property type="match status" value="1"/>
</dbReference>
<keyword evidence="9 10" id="KW-0472">Membrane</keyword>
<evidence type="ECO:0000259" key="11">
    <source>
        <dbReference type="PROSITE" id="PS50109"/>
    </source>
</evidence>
<evidence type="ECO:0000259" key="12">
    <source>
        <dbReference type="PROSITE" id="PS50113"/>
    </source>
</evidence>
<feature type="domain" description="Histidine kinase" evidence="11">
    <location>
        <begin position="443"/>
        <end position="659"/>
    </location>
</feature>
<keyword evidence="7" id="KW-0418">Kinase</keyword>
<dbReference type="InterPro" id="IPR000700">
    <property type="entry name" value="PAS-assoc_C"/>
</dbReference>
<dbReference type="OrthoDB" id="8552871at2"/>
<keyword evidence="6 10" id="KW-0812">Transmembrane</keyword>
<evidence type="ECO:0000256" key="8">
    <source>
        <dbReference type="ARBA" id="ARBA00022989"/>
    </source>
</evidence>
<dbReference type="SUPFAM" id="SSF55785">
    <property type="entry name" value="PYP-like sensor domain (PAS domain)"/>
    <property type="match status" value="1"/>
</dbReference>
<dbReference type="InterPro" id="IPR004358">
    <property type="entry name" value="Sig_transdc_His_kin-like_C"/>
</dbReference>
<dbReference type="Pfam" id="PF13426">
    <property type="entry name" value="PAS_9"/>
    <property type="match status" value="1"/>
</dbReference>
<dbReference type="InterPro" id="IPR001610">
    <property type="entry name" value="PAC"/>
</dbReference>
<dbReference type="PROSITE" id="PS50839">
    <property type="entry name" value="CHASE"/>
    <property type="match status" value="1"/>
</dbReference>
<dbReference type="EC" id="2.7.13.3" evidence="3"/>
<evidence type="ECO:0000256" key="4">
    <source>
        <dbReference type="ARBA" id="ARBA00022553"/>
    </source>
</evidence>
<dbReference type="Pfam" id="PF03924">
    <property type="entry name" value="CHASE"/>
    <property type="match status" value="1"/>
</dbReference>
<gene>
    <name evidence="14" type="ORF">SAMN05421510_10788</name>
</gene>
<evidence type="ECO:0000256" key="7">
    <source>
        <dbReference type="ARBA" id="ARBA00022777"/>
    </source>
</evidence>
<keyword evidence="4" id="KW-0597">Phosphoprotein</keyword>
<dbReference type="EMBL" id="FOFX01000078">
    <property type="protein sequence ID" value="SEQ54181.1"/>
    <property type="molecule type" value="Genomic_DNA"/>
</dbReference>
<dbReference type="Gene3D" id="1.10.287.130">
    <property type="match status" value="1"/>
</dbReference>